<dbReference type="OrthoDB" id="2311687at2759"/>
<evidence type="ECO:0008006" key="5">
    <source>
        <dbReference type="Google" id="ProtNLM"/>
    </source>
</evidence>
<dbReference type="EMBL" id="FJOG01000003">
    <property type="protein sequence ID" value="CZR53202.1"/>
    <property type="molecule type" value="Genomic_DNA"/>
</dbReference>
<organism evidence="3 4">
    <name type="scientific">Phialocephala subalpina</name>
    <dbReference type="NCBI Taxonomy" id="576137"/>
    <lineage>
        <taxon>Eukaryota</taxon>
        <taxon>Fungi</taxon>
        <taxon>Dikarya</taxon>
        <taxon>Ascomycota</taxon>
        <taxon>Pezizomycotina</taxon>
        <taxon>Leotiomycetes</taxon>
        <taxon>Helotiales</taxon>
        <taxon>Mollisiaceae</taxon>
        <taxon>Phialocephala</taxon>
        <taxon>Phialocephala fortinii species complex</taxon>
    </lineage>
</organism>
<gene>
    <name evidence="3" type="ORF">PAC_03080</name>
</gene>
<sequence length="185" mass="20576">MAPTESTILSTFLLPPAPLPAIITLKAFTELFPRSQQSLPQVKTLYRDLQQQRARLTDAVGRNIAAEVKRGNAQRRVVVRTRREAEKEGQDDEADVENALSGSTSNLPISKPHTLNSILPELSNAAEDLEDEIRRLNEEAESLLETMQSAVGGLSDLRYGTLANKQLREQVLEGLQRLESSCEKR</sequence>
<dbReference type="PANTHER" id="PTHR28064:SF1">
    <property type="entry name" value="INNER KINETOCHORE SUBUNIT NKP2"/>
    <property type="match status" value="1"/>
</dbReference>
<proteinExistence type="predicted"/>
<evidence type="ECO:0000256" key="1">
    <source>
        <dbReference type="SAM" id="Coils"/>
    </source>
</evidence>
<feature type="region of interest" description="Disordered" evidence="2">
    <location>
        <begin position="83"/>
        <end position="112"/>
    </location>
</feature>
<dbReference type="STRING" id="576137.A0A1L7WK91"/>
<reference evidence="3 4" key="1">
    <citation type="submission" date="2016-03" db="EMBL/GenBank/DDBJ databases">
        <authorList>
            <person name="Ploux O."/>
        </authorList>
    </citation>
    <scope>NUCLEOTIDE SEQUENCE [LARGE SCALE GENOMIC DNA]</scope>
    <source>
        <strain evidence="3 4">UAMH 11012</strain>
    </source>
</reference>
<dbReference type="InterPro" id="IPR018565">
    <property type="entry name" value="Nkp2/Cnl2"/>
</dbReference>
<feature type="compositionally biased region" description="Polar residues" evidence="2">
    <location>
        <begin position="100"/>
        <end position="112"/>
    </location>
</feature>
<accession>A0A1L7WK91</accession>
<evidence type="ECO:0000313" key="4">
    <source>
        <dbReference type="Proteomes" id="UP000184330"/>
    </source>
</evidence>
<dbReference type="Proteomes" id="UP000184330">
    <property type="component" value="Unassembled WGS sequence"/>
</dbReference>
<evidence type="ECO:0000256" key="2">
    <source>
        <dbReference type="SAM" id="MobiDB-lite"/>
    </source>
</evidence>
<name>A0A1L7WK91_9HELO</name>
<dbReference type="AlphaFoldDB" id="A0A1L7WK91"/>
<dbReference type="Pfam" id="PF09447">
    <property type="entry name" value="Cnl2_NKP2"/>
    <property type="match status" value="1"/>
</dbReference>
<dbReference type="GO" id="GO:0031511">
    <property type="term" value="C:Mis6-Sim4 complex"/>
    <property type="evidence" value="ECO:0007669"/>
    <property type="project" value="TreeGrafter"/>
</dbReference>
<protein>
    <recommendedName>
        <fullName evidence="5">Cnl2/NKP2 family protein</fullName>
    </recommendedName>
</protein>
<keyword evidence="4" id="KW-1185">Reference proteome</keyword>
<dbReference type="PANTHER" id="PTHR28064">
    <property type="entry name" value="INNER KINETOCHORE SUBUNIT NKP2"/>
    <property type="match status" value="1"/>
</dbReference>
<keyword evidence="1" id="KW-0175">Coiled coil</keyword>
<dbReference type="GO" id="GO:0007059">
    <property type="term" value="P:chromosome segregation"/>
    <property type="evidence" value="ECO:0007669"/>
    <property type="project" value="TreeGrafter"/>
</dbReference>
<feature type="coiled-coil region" evidence="1">
    <location>
        <begin position="119"/>
        <end position="150"/>
    </location>
</feature>
<evidence type="ECO:0000313" key="3">
    <source>
        <dbReference type="EMBL" id="CZR53202.1"/>
    </source>
</evidence>